<organism evidence="1 2">
    <name type="scientific">Plakobranchus ocellatus</name>
    <dbReference type="NCBI Taxonomy" id="259542"/>
    <lineage>
        <taxon>Eukaryota</taxon>
        <taxon>Metazoa</taxon>
        <taxon>Spiralia</taxon>
        <taxon>Lophotrochozoa</taxon>
        <taxon>Mollusca</taxon>
        <taxon>Gastropoda</taxon>
        <taxon>Heterobranchia</taxon>
        <taxon>Euthyneura</taxon>
        <taxon>Panpulmonata</taxon>
        <taxon>Sacoglossa</taxon>
        <taxon>Placobranchoidea</taxon>
        <taxon>Plakobranchidae</taxon>
        <taxon>Plakobranchus</taxon>
    </lineage>
</organism>
<protein>
    <submittedName>
        <fullName evidence="1">Methyltransferase-like protein 12, mitochondrial</fullName>
    </submittedName>
</protein>
<gene>
    <name evidence="1" type="ORF">PoB_006537700</name>
</gene>
<dbReference type="Proteomes" id="UP000735302">
    <property type="component" value="Unassembled WGS sequence"/>
</dbReference>
<dbReference type="GO" id="GO:0008168">
    <property type="term" value="F:methyltransferase activity"/>
    <property type="evidence" value="ECO:0007669"/>
    <property type="project" value="UniProtKB-KW"/>
</dbReference>
<keyword evidence="2" id="KW-1185">Reference proteome</keyword>
<evidence type="ECO:0000313" key="1">
    <source>
        <dbReference type="EMBL" id="GFO38872.1"/>
    </source>
</evidence>
<keyword evidence="1" id="KW-0489">Methyltransferase</keyword>
<keyword evidence="1" id="KW-0808">Transferase</keyword>
<comment type="caution">
    <text evidence="1">The sequence shown here is derived from an EMBL/GenBank/DDBJ whole genome shotgun (WGS) entry which is preliminary data.</text>
</comment>
<dbReference type="EMBL" id="BLXT01007365">
    <property type="protein sequence ID" value="GFO38872.1"/>
    <property type="molecule type" value="Genomic_DNA"/>
</dbReference>
<name>A0AAV4D3X6_9GAST</name>
<dbReference type="GO" id="GO:0032259">
    <property type="term" value="P:methylation"/>
    <property type="evidence" value="ECO:0007669"/>
    <property type="project" value="UniProtKB-KW"/>
</dbReference>
<dbReference type="AlphaFoldDB" id="A0AAV4D3X6"/>
<reference evidence="1 2" key="1">
    <citation type="journal article" date="2021" name="Elife">
        <title>Chloroplast acquisition without the gene transfer in kleptoplastic sea slugs, Plakobranchus ocellatus.</title>
        <authorList>
            <person name="Maeda T."/>
            <person name="Takahashi S."/>
            <person name="Yoshida T."/>
            <person name="Shimamura S."/>
            <person name="Takaki Y."/>
            <person name="Nagai Y."/>
            <person name="Toyoda A."/>
            <person name="Suzuki Y."/>
            <person name="Arimoto A."/>
            <person name="Ishii H."/>
            <person name="Satoh N."/>
            <person name="Nishiyama T."/>
            <person name="Hasebe M."/>
            <person name="Maruyama T."/>
            <person name="Minagawa J."/>
            <person name="Obokata J."/>
            <person name="Shigenobu S."/>
        </authorList>
    </citation>
    <scope>NUCLEOTIDE SEQUENCE [LARGE SCALE GENOMIC DNA]</scope>
</reference>
<accession>A0AAV4D3X6</accession>
<sequence length="174" mass="19930">MKSSDKSNISSKTVEDLDLYLAEENFEEGFSDEHGKTAEFRQYIAPICYGNLWRRCDIPVPRVPRCYTDQHKVLKSSDGPLQTETIQNLLKWSVLPPNVVQLESLPTDLDMELLHDIVAHYGTIVKSEVQKTNQETFLRFKLRDADSCDWLVTNINDEDLLGTGNKIKCSHIKT</sequence>
<evidence type="ECO:0000313" key="2">
    <source>
        <dbReference type="Proteomes" id="UP000735302"/>
    </source>
</evidence>
<proteinExistence type="predicted"/>